<proteinExistence type="inferred from homology"/>
<evidence type="ECO:0000256" key="2">
    <source>
        <dbReference type="ARBA" id="ARBA00022448"/>
    </source>
</evidence>
<keyword evidence="3 5" id="KW-0732">Signal</keyword>
<protein>
    <submittedName>
        <fullName evidence="6">Sugar ABC transporter substrate-binding protein</fullName>
    </submittedName>
</protein>
<dbReference type="PANTHER" id="PTHR30061">
    <property type="entry name" value="MALTOSE-BINDING PERIPLASMIC PROTEIN"/>
    <property type="match status" value="1"/>
</dbReference>
<comment type="similarity">
    <text evidence="1">Belongs to the bacterial solute-binding protein 1 family.</text>
</comment>
<organism evidence="6 7">
    <name type="scientific">Hoeflea prorocentri</name>
    <dbReference type="NCBI Taxonomy" id="1922333"/>
    <lineage>
        <taxon>Bacteria</taxon>
        <taxon>Pseudomonadati</taxon>
        <taxon>Pseudomonadota</taxon>
        <taxon>Alphaproteobacteria</taxon>
        <taxon>Hyphomicrobiales</taxon>
        <taxon>Rhizobiaceae</taxon>
        <taxon>Hoeflea</taxon>
    </lineage>
</organism>
<dbReference type="CDD" id="cd13585">
    <property type="entry name" value="PBP2_TMBP_like"/>
    <property type="match status" value="1"/>
</dbReference>
<dbReference type="Gene3D" id="3.40.190.10">
    <property type="entry name" value="Periplasmic binding protein-like II"/>
    <property type="match status" value="2"/>
</dbReference>
<reference evidence="6" key="1">
    <citation type="submission" date="2022-11" db="EMBL/GenBank/DDBJ databases">
        <title>Draft genome sequence of Hoeflea poritis E7-10 and Hoeflea prorocentri PM5-8, separated from scleractinian coral Porites lutea and marine dinoflagellate.</title>
        <authorList>
            <person name="Zhang G."/>
            <person name="Wei Q."/>
            <person name="Cai L."/>
        </authorList>
    </citation>
    <scope>NUCLEOTIDE SEQUENCE</scope>
    <source>
        <strain evidence="6">PM5-8</strain>
    </source>
</reference>
<dbReference type="EMBL" id="JAPJZI010000001">
    <property type="protein sequence ID" value="MDA5397416.1"/>
    <property type="molecule type" value="Genomic_DNA"/>
</dbReference>
<keyword evidence="7" id="KW-1185">Reference proteome</keyword>
<dbReference type="GO" id="GO:1901982">
    <property type="term" value="F:maltose binding"/>
    <property type="evidence" value="ECO:0007669"/>
    <property type="project" value="TreeGrafter"/>
</dbReference>
<evidence type="ECO:0000256" key="1">
    <source>
        <dbReference type="ARBA" id="ARBA00008520"/>
    </source>
</evidence>
<dbReference type="GO" id="GO:0055052">
    <property type="term" value="C:ATP-binding cassette (ABC) transporter complex, substrate-binding subunit-containing"/>
    <property type="evidence" value="ECO:0007669"/>
    <property type="project" value="TreeGrafter"/>
</dbReference>
<evidence type="ECO:0000313" key="7">
    <source>
        <dbReference type="Proteomes" id="UP001151234"/>
    </source>
</evidence>
<dbReference type="Pfam" id="PF13416">
    <property type="entry name" value="SBP_bac_8"/>
    <property type="match status" value="1"/>
</dbReference>
<feature type="signal peptide" evidence="5">
    <location>
        <begin position="1"/>
        <end position="23"/>
    </location>
</feature>
<dbReference type="Proteomes" id="UP001151234">
    <property type="component" value="Unassembled WGS sequence"/>
</dbReference>
<accession>A0A9X3UF81</accession>
<dbReference type="AlphaFoldDB" id="A0A9X3UF81"/>
<evidence type="ECO:0000256" key="5">
    <source>
        <dbReference type="SAM" id="SignalP"/>
    </source>
</evidence>
<evidence type="ECO:0000313" key="6">
    <source>
        <dbReference type="EMBL" id="MDA5397416.1"/>
    </source>
</evidence>
<evidence type="ECO:0000256" key="4">
    <source>
        <dbReference type="ARBA" id="ARBA00022764"/>
    </source>
</evidence>
<feature type="chain" id="PRO_5040907024" evidence="5">
    <location>
        <begin position="24"/>
        <end position="402"/>
    </location>
</feature>
<sequence length="402" mass="43649">MKRLLVAAVAATAIASASVAAFAETKLDVWHVINIDKDMVHDGIKSFNEIDQNVQAEERIVPFAQLEPELLKAIATGDVPDAVMLASNSVPAFVVGNALMDLTEMVAGSDKVNGEDYHPGPWNSAQWDGKVYAVPRAANTLALYYNKDLLDEKGISVESLGTWDGLISAAEALTVPGERFGLAFSAIATEEGTFQFLPWLWQAGADIDTLDTPEAASALQVWVDLVKNGHSSKDVLTMRQFEGTSTFMAENAALVISGPWELPRIEKDAKFNWGVRTLPVKDGVNIEASALGDYNWVIPTGAKDPGASFKFIEYMTSEDVVKNAWDSGRLSARADIDVLVNQWPDAFATFNEQMKSARQRGPDPKYGEKSRVIQKAIQQAMTEELTVEAALTEAAAAIAKIK</sequence>
<name>A0A9X3UF81_9HYPH</name>
<dbReference type="PANTHER" id="PTHR30061:SF50">
    <property type="entry name" value="MALTOSE_MALTODEXTRIN-BINDING PERIPLASMIC PROTEIN"/>
    <property type="match status" value="1"/>
</dbReference>
<dbReference type="SUPFAM" id="SSF53850">
    <property type="entry name" value="Periplasmic binding protein-like II"/>
    <property type="match status" value="1"/>
</dbReference>
<gene>
    <name evidence="6" type="ORF">OQ273_02420</name>
</gene>
<keyword evidence="2" id="KW-0813">Transport</keyword>
<dbReference type="RefSeq" id="WP_267988879.1">
    <property type="nucleotide sequence ID" value="NZ_JAPJZI010000001.1"/>
</dbReference>
<dbReference type="InterPro" id="IPR006059">
    <property type="entry name" value="SBP"/>
</dbReference>
<dbReference type="GO" id="GO:0042956">
    <property type="term" value="P:maltodextrin transmembrane transport"/>
    <property type="evidence" value="ECO:0007669"/>
    <property type="project" value="TreeGrafter"/>
</dbReference>
<dbReference type="GO" id="GO:0015768">
    <property type="term" value="P:maltose transport"/>
    <property type="evidence" value="ECO:0007669"/>
    <property type="project" value="TreeGrafter"/>
</dbReference>
<comment type="caution">
    <text evidence="6">The sequence shown here is derived from an EMBL/GenBank/DDBJ whole genome shotgun (WGS) entry which is preliminary data.</text>
</comment>
<evidence type="ECO:0000256" key="3">
    <source>
        <dbReference type="ARBA" id="ARBA00022729"/>
    </source>
</evidence>
<keyword evidence="4" id="KW-0574">Periplasm</keyword>